<gene>
    <name evidence="1" type="primary">g9632</name>
    <name evidence="1" type="ORF">NpPPO83_00009632</name>
</gene>
<dbReference type="Proteomes" id="UP001165186">
    <property type="component" value="Unassembled WGS sequence"/>
</dbReference>
<protein>
    <submittedName>
        <fullName evidence="1">Uncharacterized protein HER10_EVM0010618</fullName>
    </submittedName>
</protein>
<reference evidence="1" key="1">
    <citation type="submission" date="2024-09" db="EMBL/GenBank/DDBJ databases">
        <title>Draft Genome Sequences of Neofusicoccum parvum.</title>
        <authorList>
            <person name="Ashida A."/>
            <person name="Camagna M."/>
            <person name="Tanaka A."/>
            <person name="Takemoto D."/>
        </authorList>
    </citation>
    <scope>NUCLEOTIDE SEQUENCE</scope>
    <source>
        <strain evidence="1">PPO83</strain>
    </source>
</reference>
<keyword evidence="2" id="KW-1185">Reference proteome</keyword>
<proteinExistence type="predicted"/>
<organism evidence="1 2">
    <name type="scientific">Neofusicoccum parvum</name>
    <dbReference type="NCBI Taxonomy" id="310453"/>
    <lineage>
        <taxon>Eukaryota</taxon>
        <taxon>Fungi</taxon>
        <taxon>Dikarya</taxon>
        <taxon>Ascomycota</taxon>
        <taxon>Pezizomycotina</taxon>
        <taxon>Dothideomycetes</taxon>
        <taxon>Dothideomycetes incertae sedis</taxon>
        <taxon>Botryosphaeriales</taxon>
        <taxon>Botryosphaeriaceae</taxon>
        <taxon>Neofusicoccum</taxon>
    </lineage>
</organism>
<sequence length="262" mass="28480">MKATTPALLLATTAATASALVQMEVRYSDSLVDVGNADLFAMTWQTLYDTAGNERAIMTDRTAGADTNPCTHAEDADPDVTVRVQMNGAWGQTPGLEVNQMRDALVQSLWEVLKAVSDKEGYEVFTGCRGTSWTESVASDPNAACGREAARTCEEPCKDVNSPGLAQCTTRTWGHKVPSSFRVTAYIDGKLQPDDLIVTFDSATNAQAGGIQEPSRYQKHDKPNEQDDSVDSNVNLVIIIVDDILLTVIKKVLVVLLRLEQR</sequence>
<comment type="caution">
    <text evidence="1">The sequence shown here is derived from an EMBL/GenBank/DDBJ whole genome shotgun (WGS) entry which is preliminary data.</text>
</comment>
<evidence type="ECO:0000313" key="1">
    <source>
        <dbReference type="EMBL" id="GME26554.1"/>
    </source>
</evidence>
<evidence type="ECO:0000313" key="2">
    <source>
        <dbReference type="Proteomes" id="UP001165186"/>
    </source>
</evidence>
<dbReference type="EMBL" id="BSXG01000029">
    <property type="protein sequence ID" value="GME26554.1"/>
    <property type="molecule type" value="Genomic_DNA"/>
</dbReference>
<name>A0ACB5S1A4_9PEZI</name>
<accession>A0ACB5S1A4</accession>